<reference evidence="3 4" key="1">
    <citation type="submission" date="2010-08" db="EMBL/GenBank/DDBJ databases">
        <authorList>
            <person name="Weinstock G."/>
            <person name="Sodergren E."/>
            <person name="Clifton S."/>
            <person name="Fulton L."/>
            <person name="Fulton B."/>
            <person name="Courtney L."/>
            <person name="Fronick C."/>
            <person name="Harrison M."/>
            <person name="Strong C."/>
            <person name="Farmer C."/>
            <person name="Delahaunty K."/>
            <person name="Markovic C."/>
            <person name="Hall O."/>
            <person name="Minx P."/>
            <person name="Tomlinson C."/>
            <person name="Mitreva M."/>
            <person name="Hou S."/>
            <person name="Chen J."/>
            <person name="Wollam A."/>
            <person name="Pepin K.H."/>
            <person name="Johnson M."/>
            <person name="Bhonagiri V."/>
            <person name="Zhang X."/>
            <person name="Suruliraj S."/>
            <person name="Warren W."/>
            <person name="Chinwalla A."/>
            <person name="Mardis E.R."/>
            <person name="Wilson R.K."/>
        </authorList>
    </citation>
    <scope>NUCLEOTIDE SEQUENCE [LARGE SCALE GENOMIC DNA]</scope>
    <source>
        <strain evidence="3 4">F0359</strain>
    </source>
</reference>
<evidence type="ECO:0000256" key="1">
    <source>
        <dbReference type="SAM" id="MobiDB-lite"/>
    </source>
</evidence>
<dbReference type="HOGENOM" id="CLU_524723_0_0_9"/>
<feature type="transmembrane region" description="Helical" evidence="2">
    <location>
        <begin position="239"/>
        <end position="258"/>
    </location>
</feature>
<name>E2ZCS6_9FIRM</name>
<feature type="transmembrane region" description="Helical" evidence="2">
    <location>
        <begin position="137"/>
        <end position="159"/>
    </location>
</feature>
<feature type="transmembrane region" description="Helical" evidence="2">
    <location>
        <begin position="95"/>
        <end position="116"/>
    </location>
</feature>
<keyword evidence="4" id="KW-1185">Reference proteome</keyword>
<evidence type="ECO:0008006" key="5">
    <source>
        <dbReference type="Google" id="ProtNLM"/>
    </source>
</evidence>
<feature type="transmembrane region" description="Helical" evidence="2">
    <location>
        <begin position="43"/>
        <end position="63"/>
    </location>
</feature>
<feature type="transmembrane region" description="Helical" evidence="2">
    <location>
        <begin position="165"/>
        <end position="186"/>
    </location>
</feature>
<gene>
    <name evidence="3" type="ORF">HMPREF9429_01030</name>
</gene>
<evidence type="ECO:0000256" key="2">
    <source>
        <dbReference type="SAM" id="Phobius"/>
    </source>
</evidence>
<feature type="transmembrane region" description="Helical" evidence="2">
    <location>
        <begin position="325"/>
        <end position="344"/>
    </location>
</feature>
<dbReference type="AlphaFoldDB" id="E2ZCS6"/>
<proteinExistence type="predicted"/>
<keyword evidence="2" id="KW-1133">Transmembrane helix</keyword>
<comment type="caution">
    <text evidence="3">The sequence shown here is derived from an EMBL/GenBank/DDBJ whole genome shotgun (WGS) entry which is preliminary data.</text>
</comment>
<feature type="region of interest" description="Disordered" evidence="1">
    <location>
        <begin position="372"/>
        <end position="400"/>
    </location>
</feature>
<sequence>MLKAKLQKAGSHLYQLFKQDPLLYILILLFSGFISNIPTTEPYVRSALILLCGPALLIQTYVLRNNRFRTIATVLAAVISAIAYAAAVALDNTGVSALCLNLAALWLFVTVLRYLTLDATNNPTSAFYGRFLQFIKAGAVAILINTLLSVILLFVALIFPESLPITFITGHLTPTLWTLVFFIVLFSYESVPSEPGKLYTFIFKTVVPKFTVFSGTLAVIYLFLILIDVRPDARFLYTYYPYVTLYYLFFLAGFRIKATIPEHPLILILFSALTALCLILTVKRVYVDSSLILGAVYIILFNGAFLIHNLYLLIRKTGPGAHTKLLALIMGLIMFMPLVGYTSFIRFVTYTHEEDTYIPHFSISSQFDKDAESTQSESEDESYTAGHTPTGDKKGKVTNLTPRRESAISYHIASYAEANLNNVFFFNKQTRKASRTFGDYTLALDESGKNLTVTLPDGQLRTYNIPEIIEEQISAGDENTAVTLNTDDYLIVITQYHNDTTSTSLSFDIFYK</sequence>
<feature type="transmembrane region" description="Helical" evidence="2">
    <location>
        <begin position="206"/>
        <end position="227"/>
    </location>
</feature>
<dbReference type="RefSeq" id="WP_006942099.1">
    <property type="nucleotide sequence ID" value="NZ_GL538208.1"/>
</dbReference>
<accession>E2ZCS6</accession>
<evidence type="ECO:0000313" key="3">
    <source>
        <dbReference type="EMBL" id="EFQ03847.1"/>
    </source>
</evidence>
<feature type="transmembrane region" description="Helical" evidence="2">
    <location>
        <begin position="265"/>
        <end position="286"/>
    </location>
</feature>
<dbReference type="eggNOG" id="ENOG5032X2S">
    <property type="taxonomic scope" value="Bacteria"/>
</dbReference>
<evidence type="ECO:0000313" key="4">
    <source>
        <dbReference type="Proteomes" id="UP000003195"/>
    </source>
</evidence>
<feature type="transmembrane region" description="Helical" evidence="2">
    <location>
        <begin position="21"/>
        <end position="37"/>
    </location>
</feature>
<dbReference type="STRING" id="706434.HMPREF9429_01030"/>
<dbReference type="EMBL" id="AECS01000037">
    <property type="protein sequence ID" value="EFQ03847.1"/>
    <property type="molecule type" value="Genomic_DNA"/>
</dbReference>
<organism evidence="3 4">
    <name type="scientific">Megasphaera micronuciformis F0359</name>
    <dbReference type="NCBI Taxonomy" id="706434"/>
    <lineage>
        <taxon>Bacteria</taxon>
        <taxon>Bacillati</taxon>
        <taxon>Bacillota</taxon>
        <taxon>Negativicutes</taxon>
        <taxon>Veillonellales</taxon>
        <taxon>Veillonellaceae</taxon>
        <taxon>Megasphaera</taxon>
    </lineage>
</organism>
<feature type="transmembrane region" description="Helical" evidence="2">
    <location>
        <begin position="292"/>
        <end position="313"/>
    </location>
</feature>
<protein>
    <recommendedName>
        <fullName evidence="5">DUF4153 domain-containing protein</fullName>
    </recommendedName>
</protein>
<dbReference type="Proteomes" id="UP000003195">
    <property type="component" value="Unassembled WGS sequence"/>
</dbReference>
<dbReference type="OrthoDB" id="9839967at2"/>
<feature type="transmembrane region" description="Helical" evidence="2">
    <location>
        <begin position="70"/>
        <end position="89"/>
    </location>
</feature>
<keyword evidence="2" id="KW-0812">Transmembrane</keyword>
<keyword evidence="2" id="KW-0472">Membrane</keyword>